<reference evidence="2" key="1">
    <citation type="submission" date="2021-01" db="EMBL/GenBank/DDBJ databases">
        <authorList>
            <person name="Corre E."/>
            <person name="Pelletier E."/>
            <person name="Niang G."/>
            <person name="Scheremetjew M."/>
            <person name="Finn R."/>
            <person name="Kale V."/>
            <person name="Holt S."/>
            <person name="Cochrane G."/>
            <person name="Meng A."/>
            <person name="Brown T."/>
            <person name="Cohen L."/>
        </authorList>
    </citation>
    <scope>NUCLEOTIDE SEQUENCE</scope>
    <source>
        <strain evidence="2">CCMP3346</strain>
    </source>
</reference>
<dbReference type="InterPro" id="IPR051017">
    <property type="entry name" value="Aldolase-II_Adducin_sf"/>
</dbReference>
<protein>
    <recommendedName>
        <fullName evidence="1">Class II aldolase/adducin N-terminal domain-containing protein</fullName>
    </recommendedName>
</protein>
<organism evidence="2">
    <name type="scientific">Vitrella brassicaformis</name>
    <dbReference type="NCBI Taxonomy" id="1169539"/>
    <lineage>
        <taxon>Eukaryota</taxon>
        <taxon>Sar</taxon>
        <taxon>Alveolata</taxon>
        <taxon>Colpodellida</taxon>
        <taxon>Vitrellaceae</taxon>
        <taxon>Vitrella</taxon>
    </lineage>
</organism>
<dbReference type="Gene3D" id="3.40.225.10">
    <property type="entry name" value="Class II aldolase/adducin N-terminal domain"/>
    <property type="match status" value="1"/>
</dbReference>
<dbReference type="GO" id="GO:0005856">
    <property type="term" value="C:cytoskeleton"/>
    <property type="evidence" value="ECO:0007669"/>
    <property type="project" value="TreeGrafter"/>
</dbReference>
<dbReference type="GO" id="GO:0051015">
    <property type="term" value="F:actin filament binding"/>
    <property type="evidence" value="ECO:0007669"/>
    <property type="project" value="TreeGrafter"/>
</dbReference>
<accession>A0A7S1K4N8</accession>
<dbReference type="InterPro" id="IPR036409">
    <property type="entry name" value="Aldolase_II/adducin_N_sf"/>
</dbReference>
<dbReference type="PANTHER" id="PTHR10672:SF21">
    <property type="entry name" value="CLASS II ALDOLASE_ADDUCIN N-TERMINAL DOMAIN-CONTAINING PROTEIN"/>
    <property type="match status" value="1"/>
</dbReference>
<dbReference type="SMART" id="SM01007">
    <property type="entry name" value="Aldolase_II"/>
    <property type="match status" value="1"/>
</dbReference>
<dbReference type="EMBL" id="HBGB01031300">
    <property type="protein sequence ID" value="CAD9063299.1"/>
    <property type="molecule type" value="Transcribed_RNA"/>
</dbReference>
<proteinExistence type="predicted"/>
<dbReference type="AlphaFoldDB" id="A0A7S1K4N8"/>
<name>A0A7S1K4N8_9ALVE</name>
<sequence length="299" mass="32490">MEILPVKLCAQGSISLAGPPASTGEATLTDLAVDLACMYRLCDEWGYNEGDSSNFTIAVKTDDGSMLFFLIKHGVQWQDVTVRDIILVNAAGDVVHDWGCGSNEACPSSAHFDVIGFHIRRAIHERLGANGSVVLHTHMPTATTMSVMRTENGGLVFPIHQASCRFHDNVVYDEKFSGLACGPEEGYAEGNRVADVLTGGGATSRVRAVFLRNHGPMIVGRNVWEALDDLYYLHRACLFQAEALKTAGGDMSRLAPLKDDIALATSRQSDHVRSLKGWKHISSHRTRLLKAIPSIADVC</sequence>
<evidence type="ECO:0000259" key="1">
    <source>
        <dbReference type="SMART" id="SM01007"/>
    </source>
</evidence>
<dbReference type="InterPro" id="IPR001303">
    <property type="entry name" value="Aldolase_II/adducin_N"/>
</dbReference>
<dbReference type="SUPFAM" id="SSF53639">
    <property type="entry name" value="AraD/HMP-PK domain-like"/>
    <property type="match status" value="1"/>
</dbReference>
<feature type="domain" description="Class II aldolase/adducin N-terminal" evidence="1">
    <location>
        <begin position="33"/>
        <end position="241"/>
    </location>
</feature>
<gene>
    <name evidence="2" type="ORF">VBRA1451_LOCUS18369</name>
</gene>
<dbReference type="PANTHER" id="PTHR10672">
    <property type="entry name" value="ADDUCIN"/>
    <property type="match status" value="1"/>
</dbReference>
<dbReference type="Pfam" id="PF00596">
    <property type="entry name" value="Aldolase_II"/>
    <property type="match status" value="1"/>
</dbReference>
<evidence type="ECO:0000313" key="2">
    <source>
        <dbReference type="EMBL" id="CAD9063299.1"/>
    </source>
</evidence>